<proteinExistence type="predicted"/>
<sequence>MTVHAHNNEGIRNAVEAGVRCVEHGTSLHESTAALMAARDVALVPTFAVVEQLLHDTAGAGLTASTRDRVESVREQMTKALAAAKHAGVRIGLGSDLIGPAQGRRGKELRLRAALETPMEAIVAATRTNAEILGLSGQVGVITPGAQADLTLWNGNPLEDPELFSDPNNAVLVIQAGQIVKDLR</sequence>
<dbReference type="SUPFAM" id="SSF51556">
    <property type="entry name" value="Metallo-dependent hydrolases"/>
    <property type="match status" value="1"/>
</dbReference>
<evidence type="ECO:0000259" key="1">
    <source>
        <dbReference type="Pfam" id="PF01979"/>
    </source>
</evidence>
<dbReference type="SUPFAM" id="SSF51338">
    <property type="entry name" value="Composite domain of metallo-dependent hydrolases"/>
    <property type="match status" value="1"/>
</dbReference>
<dbReference type="Proteomes" id="UP001382181">
    <property type="component" value="Unassembled WGS sequence"/>
</dbReference>
<accession>A0ABU8AEA7</accession>
<dbReference type="InterPro" id="IPR051781">
    <property type="entry name" value="Metallo-dep_Hydrolase"/>
</dbReference>
<dbReference type="EMBL" id="JARUMK010000001">
    <property type="protein sequence ID" value="MEH0564351.1"/>
    <property type="molecule type" value="Genomic_DNA"/>
</dbReference>
<dbReference type="Pfam" id="PF01979">
    <property type="entry name" value="Amidohydro_1"/>
    <property type="match status" value="1"/>
</dbReference>
<evidence type="ECO:0000313" key="3">
    <source>
        <dbReference type="Proteomes" id="UP001382181"/>
    </source>
</evidence>
<dbReference type="InterPro" id="IPR032466">
    <property type="entry name" value="Metal_Hydrolase"/>
</dbReference>
<dbReference type="InterPro" id="IPR011059">
    <property type="entry name" value="Metal-dep_hydrolase_composite"/>
</dbReference>
<gene>
    <name evidence="2" type="ORF">QBA37_34825</name>
</gene>
<dbReference type="InterPro" id="IPR006680">
    <property type="entry name" value="Amidohydro-rel"/>
</dbReference>
<reference evidence="2 3" key="1">
    <citation type="submission" date="2023-04" db="EMBL/GenBank/DDBJ databases">
        <title>Genomic diversity of scab-causing Streptomyces spp. in the province of Quebec, Canada.</title>
        <authorList>
            <person name="Biessy A."/>
            <person name="Cadieux M."/>
            <person name="Ciotola M."/>
            <person name="Filion M."/>
        </authorList>
    </citation>
    <scope>NUCLEOTIDE SEQUENCE [LARGE SCALE GENOMIC DNA]</scope>
    <source>
        <strain evidence="2 3">B21-103</strain>
    </source>
</reference>
<protein>
    <submittedName>
        <fullName evidence="2">Amidohydrolase family protein</fullName>
    </submittedName>
</protein>
<dbReference type="PANTHER" id="PTHR43135">
    <property type="entry name" value="ALPHA-D-RIBOSE 1-METHYLPHOSPHONATE 5-TRIPHOSPHATE DIPHOSPHATASE"/>
    <property type="match status" value="1"/>
</dbReference>
<comment type="caution">
    <text evidence="2">The sequence shown here is derived from an EMBL/GenBank/DDBJ whole genome shotgun (WGS) entry which is preliminary data.</text>
</comment>
<dbReference type="RefSeq" id="WP_222723300.1">
    <property type="nucleotide sequence ID" value="NZ_JARUMK010000001.1"/>
</dbReference>
<organism evidence="2 3">
    <name type="scientific">Streptomyces silvae</name>
    <dbReference type="NCBI Taxonomy" id="2803812"/>
    <lineage>
        <taxon>Bacteria</taxon>
        <taxon>Bacillati</taxon>
        <taxon>Actinomycetota</taxon>
        <taxon>Actinomycetes</taxon>
        <taxon>Kitasatosporales</taxon>
        <taxon>Streptomycetaceae</taxon>
        <taxon>Streptomyces</taxon>
    </lineage>
</organism>
<dbReference type="PANTHER" id="PTHR43135:SF3">
    <property type="entry name" value="ALPHA-D-RIBOSE 1-METHYLPHOSPHONATE 5-TRIPHOSPHATE DIPHOSPHATASE"/>
    <property type="match status" value="1"/>
</dbReference>
<evidence type="ECO:0000313" key="2">
    <source>
        <dbReference type="EMBL" id="MEH0564351.1"/>
    </source>
</evidence>
<dbReference type="Gene3D" id="3.20.20.140">
    <property type="entry name" value="Metal-dependent hydrolases"/>
    <property type="match status" value="1"/>
</dbReference>
<name>A0ABU8AEA7_9ACTN</name>
<feature type="domain" description="Amidohydrolase-related" evidence="1">
    <location>
        <begin position="2"/>
        <end position="180"/>
    </location>
</feature>
<keyword evidence="3" id="KW-1185">Reference proteome</keyword>